<comment type="caution">
    <text evidence="2">The sequence shown here is derived from an EMBL/GenBank/DDBJ whole genome shotgun (WGS) entry which is preliminary data.</text>
</comment>
<reference evidence="2 3" key="1">
    <citation type="submission" date="2021-06" db="EMBL/GenBank/DDBJ databases">
        <title>A haploid diamondback moth (Plutella xylostella L.) genome assembly resolves 31 chromosomes and identifies a diamide resistance mutation.</title>
        <authorList>
            <person name="Ward C.M."/>
            <person name="Perry K.D."/>
            <person name="Baker G."/>
            <person name="Powis K."/>
            <person name="Heckel D.G."/>
            <person name="Baxter S.W."/>
        </authorList>
    </citation>
    <scope>NUCLEOTIDE SEQUENCE [LARGE SCALE GENOMIC DNA]</scope>
    <source>
        <strain evidence="2 3">LV</strain>
        <tissue evidence="2">Single pupa</tissue>
    </source>
</reference>
<keyword evidence="1" id="KW-0472">Membrane</keyword>
<sequence>MRVWLHYDSATLKELYFLRPQWLCDVLAHVVTVREINPFASNGGFVIVIIVLIIFIYSISIIIMLLSLLLVS</sequence>
<evidence type="ECO:0000313" key="3">
    <source>
        <dbReference type="Proteomes" id="UP000823941"/>
    </source>
</evidence>
<keyword evidence="1" id="KW-0812">Transmembrane</keyword>
<feature type="transmembrane region" description="Helical" evidence="1">
    <location>
        <begin position="45"/>
        <end position="71"/>
    </location>
</feature>
<organism evidence="2 3">
    <name type="scientific">Plutella xylostella</name>
    <name type="common">Diamondback moth</name>
    <name type="synonym">Plutella maculipennis</name>
    <dbReference type="NCBI Taxonomy" id="51655"/>
    <lineage>
        <taxon>Eukaryota</taxon>
        <taxon>Metazoa</taxon>
        <taxon>Ecdysozoa</taxon>
        <taxon>Arthropoda</taxon>
        <taxon>Hexapoda</taxon>
        <taxon>Insecta</taxon>
        <taxon>Pterygota</taxon>
        <taxon>Neoptera</taxon>
        <taxon>Endopterygota</taxon>
        <taxon>Lepidoptera</taxon>
        <taxon>Glossata</taxon>
        <taxon>Ditrysia</taxon>
        <taxon>Yponomeutoidea</taxon>
        <taxon>Plutellidae</taxon>
        <taxon>Plutella</taxon>
    </lineage>
</organism>
<evidence type="ECO:0000313" key="2">
    <source>
        <dbReference type="EMBL" id="KAG7298402.1"/>
    </source>
</evidence>
<keyword evidence="1" id="KW-1133">Transmembrane helix</keyword>
<accession>A0ABQ7PZK8</accession>
<evidence type="ECO:0000256" key="1">
    <source>
        <dbReference type="SAM" id="Phobius"/>
    </source>
</evidence>
<protein>
    <submittedName>
        <fullName evidence="2">Uncharacterized protein</fullName>
    </submittedName>
</protein>
<name>A0ABQ7PZK8_PLUXY</name>
<keyword evidence="3" id="KW-1185">Reference proteome</keyword>
<gene>
    <name evidence="2" type="ORF">JYU34_018024</name>
</gene>
<dbReference type="Proteomes" id="UP000823941">
    <property type="component" value="Chromosome 24"/>
</dbReference>
<proteinExistence type="predicted"/>
<dbReference type="EMBL" id="JAHIBW010000024">
    <property type="protein sequence ID" value="KAG7298402.1"/>
    <property type="molecule type" value="Genomic_DNA"/>
</dbReference>